<evidence type="ECO:0000259" key="4">
    <source>
        <dbReference type="PROSITE" id="PS50069"/>
    </source>
</evidence>
<evidence type="ECO:0000313" key="5">
    <source>
        <dbReference type="EMBL" id="QBM86577.1"/>
    </source>
</evidence>
<feature type="domain" description="Cullin family profile" evidence="4">
    <location>
        <begin position="420"/>
        <end position="640"/>
    </location>
</feature>
<dbReference type="InterPro" id="IPR036390">
    <property type="entry name" value="WH_DNA-bd_sf"/>
</dbReference>
<keyword evidence="6" id="KW-1185">Reference proteome</keyword>
<evidence type="ECO:0000313" key="6">
    <source>
        <dbReference type="Proteomes" id="UP000292447"/>
    </source>
</evidence>
<comment type="similarity">
    <text evidence="1 2 3">Belongs to the cullin family.</text>
</comment>
<dbReference type="InterPro" id="IPR036388">
    <property type="entry name" value="WH-like_DNA-bd_sf"/>
</dbReference>
<proteinExistence type="inferred from homology"/>
<accession>A0A4P6XH23</accession>
<dbReference type="SUPFAM" id="SSF46785">
    <property type="entry name" value="Winged helix' DNA-binding domain"/>
    <property type="match status" value="1"/>
</dbReference>
<evidence type="ECO:0000256" key="1">
    <source>
        <dbReference type="ARBA" id="ARBA00006019"/>
    </source>
</evidence>
<dbReference type="InterPro" id="IPR001373">
    <property type="entry name" value="Cullin_N"/>
</dbReference>
<dbReference type="Gene3D" id="1.20.1310.10">
    <property type="entry name" value="Cullin Repeats"/>
    <property type="match status" value="2"/>
</dbReference>
<dbReference type="Gene3D" id="1.10.10.10">
    <property type="entry name" value="Winged helix-like DNA-binding domain superfamily/Winged helix DNA-binding domain"/>
    <property type="match status" value="1"/>
</dbReference>
<dbReference type="Pfam" id="PF00888">
    <property type="entry name" value="Cullin"/>
    <property type="match status" value="1"/>
</dbReference>
<dbReference type="Proteomes" id="UP000292447">
    <property type="component" value="Chromosome I"/>
</dbReference>
<dbReference type="SUPFAM" id="SSF75632">
    <property type="entry name" value="Cullin homology domain"/>
    <property type="match status" value="1"/>
</dbReference>
<dbReference type="InterPro" id="IPR016159">
    <property type="entry name" value="Cullin_repeat-like_dom_sf"/>
</dbReference>
<dbReference type="AlphaFoldDB" id="A0A4P6XH23"/>
<dbReference type="SUPFAM" id="SSF74788">
    <property type="entry name" value="Cullin repeat-like"/>
    <property type="match status" value="1"/>
</dbReference>
<dbReference type="GO" id="GO:0031625">
    <property type="term" value="F:ubiquitin protein ligase binding"/>
    <property type="evidence" value="ECO:0007669"/>
    <property type="project" value="InterPro"/>
</dbReference>
<dbReference type="GO" id="GO:0006511">
    <property type="term" value="P:ubiquitin-dependent protein catabolic process"/>
    <property type="evidence" value="ECO:0007669"/>
    <property type="project" value="InterPro"/>
</dbReference>
<dbReference type="EMBL" id="CP034456">
    <property type="protein sequence ID" value="QBM86577.1"/>
    <property type="molecule type" value="Genomic_DNA"/>
</dbReference>
<dbReference type="InterPro" id="IPR019559">
    <property type="entry name" value="Cullin_neddylation_domain"/>
</dbReference>
<gene>
    <name evidence="5" type="primary">MPUL0A12220</name>
    <name evidence="5" type="ORF">METSCH_A12220</name>
</gene>
<protein>
    <submittedName>
        <fullName evidence="5">Cullin-4</fullName>
    </submittedName>
</protein>
<reference evidence="6" key="1">
    <citation type="submission" date="2019-03" db="EMBL/GenBank/DDBJ databases">
        <title>Snf2 controls pulcherriminic acid biosynthesis and connects pigmentation and antifungal activity of the yeast Metschnikowia pulcherrima.</title>
        <authorList>
            <person name="Gore-Lloyd D."/>
            <person name="Sumann I."/>
            <person name="Brachmann A.O."/>
            <person name="Schneeberger K."/>
            <person name="Ortiz-Merino R.A."/>
            <person name="Moreno-Beltran M."/>
            <person name="Schlaefli M."/>
            <person name="Kirner P."/>
            <person name="Santos Kron A."/>
            <person name="Wolfe K.H."/>
            <person name="Piel J."/>
            <person name="Ahrens C.H."/>
            <person name="Henk D."/>
            <person name="Freimoser F.M."/>
        </authorList>
    </citation>
    <scope>NUCLEOTIDE SEQUENCE [LARGE SCALE GENOMIC DNA]</scope>
    <source>
        <strain evidence="6">APC 1.2</strain>
    </source>
</reference>
<dbReference type="Pfam" id="PF10557">
    <property type="entry name" value="Cullin_Nedd8"/>
    <property type="match status" value="1"/>
</dbReference>
<evidence type="ECO:0000256" key="3">
    <source>
        <dbReference type="RuleBase" id="RU003829"/>
    </source>
</evidence>
<dbReference type="InterPro" id="IPR045093">
    <property type="entry name" value="Cullin"/>
</dbReference>
<dbReference type="InterPro" id="IPR059120">
    <property type="entry name" value="Cullin-like_AB"/>
</dbReference>
<dbReference type="Pfam" id="PF26557">
    <property type="entry name" value="Cullin_AB"/>
    <property type="match status" value="1"/>
</dbReference>
<evidence type="ECO:0000256" key="2">
    <source>
        <dbReference type="PROSITE-ProRule" id="PRU00330"/>
    </source>
</evidence>
<dbReference type="Gene3D" id="3.30.230.130">
    <property type="entry name" value="Cullin, Chain C, Domain 2"/>
    <property type="match status" value="1"/>
</dbReference>
<dbReference type="SMART" id="SM00884">
    <property type="entry name" value="Cullin_Nedd8"/>
    <property type="match status" value="1"/>
</dbReference>
<dbReference type="SMART" id="SM00182">
    <property type="entry name" value="CULLIN"/>
    <property type="match status" value="1"/>
</dbReference>
<dbReference type="PROSITE" id="PS50069">
    <property type="entry name" value="CULLIN_2"/>
    <property type="match status" value="1"/>
</dbReference>
<organism evidence="5 6">
    <name type="scientific">Metschnikowia aff. pulcherrima</name>
    <dbReference type="NCBI Taxonomy" id="2163413"/>
    <lineage>
        <taxon>Eukaryota</taxon>
        <taxon>Fungi</taxon>
        <taxon>Dikarya</taxon>
        <taxon>Ascomycota</taxon>
        <taxon>Saccharomycotina</taxon>
        <taxon>Pichiomycetes</taxon>
        <taxon>Metschnikowiaceae</taxon>
        <taxon>Metschnikowia</taxon>
    </lineage>
</organism>
<dbReference type="STRING" id="2163413.A0A4P6XH23"/>
<name>A0A4P6XH23_9ASCO</name>
<dbReference type="InterPro" id="IPR036317">
    <property type="entry name" value="Cullin_homology_sf"/>
</dbReference>
<dbReference type="InterPro" id="IPR016158">
    <property type="entry name" value="Cullin_homology"/>
</dbReference>
<sequence length="759" mass="86421">MNEQLLLDLGGNALEHRVHSTHLGSGSPKVCLDIPRSKRMRYPSEDLATRIAHLNARLDKDLTEFFTDHKVCRLFALIYADVERLCLASHSAQARLAKHVFDKIDSEIASKIQPRISMCLSRDVRESPVAAAEEFLTICDDWIALLTSLLKLFLYLDRSYLLHHPKHSSIKNHGIQSLLKAINTKVDSQDANQRKNDRLCALVALLLRETRSNRSNLALYNLTKRLISTLKRVDVGHILNANNSFESIIVDEYFASKKKWMLDEETYVLNLLRSMNDDSNLLLESGENPDVVRKIFKDIRWNFLLVDLNYRLAPALPILTTIENRPYFQALKALCGTSMVDYGSDSMNILLLVWRRYVEIRAKRVPLDLEIITNILSLWQDLNAICQQGVKSNLFAFEVRYGLANAFKSKDFSGAIVNSLSRYCDTAMKQTNKSNEIISDLKDKMLIIFKLISDKLAFISVYERDLSKRILMSKNFDLTAEEQIVDAIESVLGETEVNLRLRVMLRDYVESKTSYSHVKLPNALETDFSALVLEKKIWPDVPGFSEDVCLPQALKLILNDFEVLFGSNEKRKVLDWKSFMLHQITFTAHFAAGPKELEVNLLQAVVLMLFEESDTMSITRILESTKMGERLLRRVLGTLSTSRYPILQMSGDLVSFNDSFTDKSSKIKLVMGKEKDISPADEPKAAVERGRSSECRSTLVRIMKSEGTLIYTELLGKAIEALTPRGVPNVQDLKTEIEYLILMDYLARDADGKNLTYIP</sequence>
<dbReference type="PANTHER" id="PTHR11932">
    <property type="entry name" value="CULLIN"/>
    <property type="match status" value="1"/>
</dbReference>